<dbReference type="EnsemblMetazoa" id="ISCW006852-RA">
    <property type="protein sequence ID" value="ISCW006852-PA"/>
    <property type="gene ID" value="ISCW006852"/>
</dbReference>
<reference evidence="2 4" key="1">
    <citation type="submission" date="2008-03" db="EMBL/GenBank/DDBJ databases">
        <title>Annotation of Ixodes scapularis.</title>
        <authorList>
            <consortium name="Ixodes scapularis Genome Project Consortium"/>
            <person name="Caler E."/>
            <person name="Hannick L.I."/>
            <person name="Bidwell S."/>
            <person name="Joardar V."/>
            <person name="Thiagarajan M."/>
            <person name="Amedeo P."/>
            <person name="Galinsky K.J."/>
            <person name="Schobel S."/>
            <person name="Inman J."/>
            <person name="Hostetler J."/>
            <person name="Miller J."/>
            <person name="Hammond M."/>
            <person name="Megy K."/>
            <person name="Lawson D."/>
            <person name="Kodira C."/>
            <person name="Sutton G."/>
            <person name="Meyer J."/>
            <person name="Hill C.A."/>
            <person name="Birren B."/>
            <person name="Nene V."/>
            <person name="Collins F."/>
            <person name="Alarcon-Chaidez F."/>
            <person name="Wikel S."/>
            <person name="Strausberg R."/>
        </authorList>
    </citation>
    <scope>NUCLEOTIDE SEQUENCE [LARGE SCALE GENOMIC DNA]</scope>
    <source>
        <strain evidence="4">Wikel</strain>
        <strain evidence="2">Wikel colony</strain>
    </source>
</reference>
<keyword evidence="4" id="KW-1185">Reference proteome</keyword>
<accession>B7PMG6</accession>
<keyword evidence="1" id="KW-1133">Transmembrane helix</keyword>
<evidence type="ECO:0000256" key="1">
    <source>
        <dbReference type="SAM" id="Phobius"/>
    </source>
</evidence>
<sequence>QACLSKRQNEAEPLRSLPARRESHLALLRTRSNTTTSFFCFCPALFFFRFLLSIVVVPHSRVPPGHQGRPKPPSLLFRCPRGKSPFPSSPAAPRVTREIYEAPPVPPLANSLHPPPPPHLTLYICETVLCLFHLIT</sequence>
<dbReference type="PaxDb" id="6945-B7PMG6"/>
<reference evidence="3" key="2">
    <citation type="submission" date="2020-05" db="UniProtKB">
        <authorList>
            <consortium name="EnsemblMetazoa"/>
        </authorList>
    </citation>
    <scope>IDENTIFICATION</scope>
    <source>
        <strain evidence="3">wikel</strain>
    </source>
</reference>
<dbReference type="Proteomes" id="UP000001555">
    <property type="component" value="Unassembled WGS sequence"/>
</dbReference>
<organism>
    <name type="scientific">Ixodes scapularis</name>
    <name type="common">Black-legged tick</name>
    <name type="synonym">Deer tick</name>
    <dbReference type="NCBI Taxonomy" id="6945"/>
    <lineage>
        <taxon>Eukaryota</taxon>
        <taxon>Metazoa</taxon>
        <taxon>Ecdysozoa</taxon>
        <taxon>Arthropoda</taxon>
        <taxon>Chelicerata</taxon>
        <taxon>Arachnida</taxon>
        <taxon>Acari</taxon>
        <taxon>Parasitiformes</taxon>
        <taxon>Ixodida</taxon>
        <taxon>Ixodoidea</taxon>
        <taxon>Ixodidae</taxon>
        <taxon>Ixodinae</taxon>
        <taxon>Ixodes</taxon>
    </lineage>
</organism>
<dbReference type="EMBL" id="ABJB010218925">
    <property type="status" value="NOT_ANNOTATED_CDS"/>
    <property type="molecule type" value="Genomic_DNA"/>
</dbReference>
<dbReference type="AlphaFoldDB" id="B7PMG6"/>
<evidence type="ECO:0000313" key="4">
    <source>
        <dbReference type="Proteomes" id="UP000001555"/>
    </source>
</evidence>
<dbReference type="VEuPathDB" id="VectorBase:ISCW006852"/>
<gene>
    <name evidence="2" type="ORF">IscW_ISCW006852</name>
</gene>
<evidence type="ECO:0000313" key="2">
    <source>
        <dbReference type="EMBL" id="EEC07788.1"/>
    </source>
</evidence>
<keyword evidence="1" id="KW-0472">Membrane</keyword>
<dbReference type="InParanoid" id="B7PMG6"/>
<dbReference type="EMBL" id="DS747156">
    <property type="protein sequence ID" value="EEC07788.1"/>
    <property type="molecule type" value="Genomic_DNA"/>
</dbReference>
<feature type="transmembrane region" description="Helical" evidence="1">
    <location>
        <begin position="36"/>
        <end position="57"/>
    </location>
</feature>
<keyword evidence="1" id="KW-0812">Transmembrane</keyword>
<feature type="non-terminal residue" evidence="2">
    <location>
        <position position="136"/>
    </location>
</feature>
<dbReference type="HOGENOM" id="CLU_1880570_0_0_1"/>
<proteinExistence type="predicted"/>
<protein>
    <submittedName>
        <fullName evidence="2 3">Uncharacterized protein</fullName>
    </submittedName>
</protein>
<feature type="non-terminal residue" evidence="2">
    <location>
        <position position="1"/>
    </location>
</feature>
<name>B7PMG6_IXOSC</name>
<evidence type="ECO:0000313" key="3">
    <source>
        <dbReference type="EnsemblMetazoa" id="ISCW006852-PA"/>
    </source>
</evidence>